<evidence type="ECO:0000259" key="2">
    <source>
        <dbReference type="PROSITE" id="PS50056"/>
    </source>
</evidence>
<accession>A0ABW2SYX2</accession>
<keyword evidence="4" id="KW-1185">Reference proteome</keyword>
<evidence type="ECO:0000313" key="3">
    <source>
        <dbReference type="EMBL" id="MFC7601243.1"/>
    </source>
</evidence>
<dbReference type="PROSITE" id="PS50056">
    <property type="entry name" value="TYR_PHOSPHATASE_2"/>
    <property type="match status" value="1"/>
</dbReference>
<name>A0ABW2SYX2_9ACTN</name>
<comment type="similarity">
    <text evidence="1">Belongs to the protein-tyrosine phosphatase family.</text>
</comment>
<evidence type="ECO:0000256" key="1">
    <source>
        <dbReference type="ARBA" id="ARBA00009580"/>
    </source>
</evidence>
<dbReference type="PROSITE" id="PS00383">
    <property type="entry name" value="TYR_PHOSPHATASE_1"/>
    <property type="match status" value="1"/>
</dbReference>
<reference evidence="4" key="1">
    <citation type="journal article" date="2019" name="Int. J. Syst. Evol. Microbiol.">
        <title>The Global Catalogue of Microorganisms (GCM) 10K type strain sequencing project: providing services to taxonomists for standard genome sequencing and annotation.</title>
        <authorList>
            <consortium name="The Broad Institute Genomics Platform"/>
            <consortium name="The Broad Institute Genome Sequencing Center for Infectious Disease"/>
            <person name="Wu L."/>
            <person name="Ma J."/>
        </authorList>
    </citation>
    <scope>NUCLEOTIDE SEQUENCE [LARGE SCALE GENOMIC DNA]</scope>
    <source>
        <strain evidence="4">JCM 10083</strain>
    </source>
</reference>
<dbReference type="PANTHER" id="PTHR31126">
    <property type="entry name" value="TYROSINE-PROTEIN PHOSPHATASE"/>
    <property type="match status" value="1"/>
</dbReference>
<dbReference type="PANTHER" id="PTHR31126:SF1">
    <property type="entry name" value="TYROSINE SPECIFIC PROTEIN PHOSPHATASES DOMAIN-CONTAINING PROTEIN"/>
    <property type="match status" value="1"/>
</dbReference>
<sequence>MLVDRHLDWDGCYNVRDLGGFRTGEGRVTRRGAVVRSDSPDRLTPAGWSALAAYGVRTVVDLRNDEERQAVAEARPIGVDVVHAPLDDLADTEFWEVWGQGLQGTPLYYRPFLDRFPERCAAAVAAVAHARPGGVLIHCAVGRDRTGLITLLLLALAGVAHEEIASDYELSADRLRPLFATLGVADQGPIVREVLLRENTSVRAVVLATLESLDADAYLRAAGLGSGDLAAVRARLLTG</sequence>
<protein>
    <submittedName>
        <fullName evidence="3">Tyrosine-protein phosphatase</fullName>
    </submittedName>
</protein>
<dbReference type="InterPro" id="IPR026893">
    <property type="entry name" value="Tyr/Ser_Pase_IphP-type"/>
</dbReference>
<dbReference type="SUPFAM" id="SSF52799">
    <property type="entry name" value="(Phosphotyrosine protein) phosphatases II"/>
    <property type="match status" value="1"/>
</dbReference>
<dbReference type="Pfam" id="PF13350">
    <property type="entry name" value="Y_phosphatase3"/>
    <property type="match status" value="1"/>
</dbReference>
<dbReference type="RefSeq" id="WP_343978785.1">
    <property type="nucleotide sequence ID" value="NZ_BAAAGK010000170.1"/>
</dbReference>
<evidence type="ECO:0000313" key="4">
    <source>
        <dbReference type="Proteomes" id="UP001596514"/>
    </source>
</evidence>
<organism evidence="3 4">
    <name type="scientific">Streptosporangium amethystogenes subsp. fukuiense</name>
    <dbReference type="NCBI Taxonomy" id="698418"/>
    <lineage>
        <taxon>Bacteria</taxon>
        <taxon>Bacillati</taxon>
        <taxon>Actinomycetota</taxon>
        <taxon>Actinomycetes</taxon>
        <taxon>Streptosporangiales</taxon>
        <taxon>Streptosporangiaceae</taxon>
        <taxon>Streptosporangium</taxon>
    </lineage>
</organism>
<gene>
    <name evidence="3" type="ORF">ACFQVD_14165</name>
</gene>
<dbReference type="InterPro" id="IPR029021">
    <property type="entry name" value="Prot-tyrosine_phosphatase-like"/>
</dbReference>
<comment type="caution">
    <text evidence="3">The sequence shown here is derived from an EMBL/GenBank/DDBJ whole genome shotgun (WGS) entry which is preliminary data.</text>
</comment>
<proteinExistence type="inferred from homology"/>
<dbReference type="InterPro" id="IPR000387">
    <property type="entry name" value="Tyr_Pase_dom"/>
</dbReference>
<feature type="domain" description="Tyrosine specific protein phosphatases" evidence="2">
    <location>
        <begin position="114"/>
        <end position="176"/>
    </location>
</feature>
<dbReference type="EMBL" id="JBHTEE010000001">
    <property type="protein sequence ID" value="MFC7601243.1"/>
    <property type="molecule type" value="Genomic_DNA"/>
</dbReference>
<dbReference type="Gene3D" id="3.90.190.10">
    <property type="entry name" value="Protein tyrosine phosphatase superfamily"/>
    <property type="match status" value="1"/>
</dbReference>
<dbReference type="Proteomes" id="UP001596514">
    <property type="component" value="Unassembled WGS sequence"/>
</dbReference>
<dbReference type="InterPro" id="IPR016130">
    <property type="entry name" value="Tyr_Pase_AS"/>
</dbReference>